<name>A0ABM3A6C3_GOSHI</name>
<feature type="compositionally biased region" description="Polar residues" evidence="2">
    <location>
        <begin position="153"/>
        <end position="162"/>
    </location>
</feature>
<dbReference type="Gene3D" id="4.10.60.10">
    <property type="entry name" value="Zinc finger, CCHC-type"/>
    <property type="match status" value="1"/>
</dbReference>
<keyword evidence="1" id="KW-0863">Zinc-finger</keyword>
<gene>
    <name evidence="5" type="primary">LOC107887809</name>
</gene>
<feature type="domain" description="CCHC-type" evidence="3">
    <location>
        <begin position="114"/>
        <end position="129"/>
    </location>
</feature>
<dbReference type="PANTHER" id="PTHR37984">
    <property type="entry name" value="PROTEIN CBG26694"/>
    <property type="match status" value="1"/>
</dbReference>
<dbReference type="InterPro" id="IPR043502">
    <property type="entry name" value="DNA/RNA_pol_sf"/>
</dbReference>
<keyword evidence="1" id="KW-0479">Metal-binding</keyword>
<accession>A0ABM3A6C3</accession>
<dbReference type="InterPro" id="IPR050951">
    <property type="entry name" value="Retrovirus_Pol_polyprotein"/>
</dbReference>
<reference evidence="4" key="1">
    <citation type="journal article" date="2020" name="Nat. Genet.">
        <title>Genomic diversifications of five Gossypium allopolyploid species and their impact on cotton improvement.</title>
        <authorList>
            <person name="Chen Z.J."/>
            <person name="Sreedasyam A."/>
            <person name="Ando A."/>
            <person name="Song Q."/>
            <person name="De Santiago L.M."/>
            <person name="Hulse-Kemp A.M."/>
            <person name="Ding M."/>
            <person name="Ye W."/>
            <person name="Kirkbride R.C."/>
            <person name="Jenkins J."/>
            <person name="Plott C."/>
            <person name="Lovell J."/>
            <person name="Lin Y.M."/>
            <person name="Vaughn R."/>
            <person name="Liu B."/>
            <person name="Simpson S."/>
            <person name="Scheffler B.E."/>
            <person name="Wen L."/>
            <person name="Saski C.A."/>
            <person name="Grover C.E."/>
            <person name="Hu G."/>
            <person name="Conover J.L."/>
            <person name="Carlson J.W."/>
            <person name="Shu S."/>
            <person name="Boston L.B."/>
            <person name="Williams M."/>
            <person name="Peterson D.G."/>
            <person name="McGee K."/>
            <person name="Jones D.C."/>
            <person name="Wendel J.F."/>
            <person name="Stelly D.M."/>
            <person name="Grimwood J."/>
            <person name="Schmutz J."/>
        </authorList>
    </citation>
    <scope>NUCLEOTIDE SEQUENCE [LARGE SCALE GENOMIC DNA]</scope>
    <source>
        <strain evidence="4">cv. TM-1</strain>
    </source>
</reference>
<proteinExistence type="predicted"/>
<sequence>MDLDGTTTDDVESNASAPAEGIAPVESEPVSMGQGEKTREAYLQMMDACKYAQECISTEATMCKRIEDGLNEDIRVFVGILEIREFVVLVERVCKKELCGRSHFGECRVNERGCFKCGSLDHFIRDCPEIDDKEKKQDVRASSAPLRDRPQKNLGSGASSRGVTRDAVARSKGRAPERTYAIHAREEAESPDVITVNCGKKFIELKCEDGNILWVGPGDLDKSPVEELPGLPPVREVEFGIEFVVFFIDAILIYLCNESEHAEQLRTVLQTLRDKQLYARFSKREFWLIELGFLGHIVLGDGIRVDTSKVSAIVEWKPPRNVTEANVDTDALSRKSLFSLRALNTQLTVSNDGSILAKLRARPTFLQEIREAQEGNKKLQAKRNQCESEIEADFRISTDECIMFKDRIYVPKDNELMQKILNEAHGGCSSVHLVRTNYSLEKLADLYVSEIVRLHGLLLSIVLDRDRRFTSRFWK</sequence>
<evidence type="ECO:0000313" key="5">
    <source>
        <dbReference type="RefSeq" id="XP_040950421.1"/>
    </source>
</evidence>
<reference evidence="5" key="2">
    <citation type="submission" date="2025-08" db="UniProtKB">
        <authorList>
            <consortium name="RefSeq"/>
        </authorList>
    </citation>
    <scope>IDENTIFICATION</scope>
</reference>
<dbReference type="InterPro" id="IPR043128">
    <property type="entry name" value="Rev_trsase/Diguanyl_cyclase"/>
</dbReference>
<keyword evidence="4" id="KW-1185">Reference proteome</keyword>
<dbReference type="InterPro" id="IPR036875">
    <property type="entry name" value="Znf_CCHC_sf"/>
</dbReference>
<feature type="region of interest" description="Disordered" evidence="2">
    <location>
        <begin position="1"/>
        <end position="35"/>
    </location>
</feature>
<organism evidence="4 5">
    <name type="scientific">Gossypium hirsutum</name>
    <name type="common">Upland cotton</name>
    <name type="synonym">Gossypium mexicanum</name>
    <dbReference type="NCBI Taxonomy" id="3635"/>
    <lineage>
        <taxon>Eukaryota</taxon>
        <taxon>Viridiplantae</taxon>
        <taxon>Streptophyta</taxon>
        <taxon>Embryophyta</taxon>
        <taxon>Tracheophyta</taxon>
        <taxon>Spermatophyta</taxon>
        <taxon>Magnoliopsida</taxon>
        <taxon>eudicotyledons</taxon>
        <taxon>Gunneridae</taxon>
        <taxon>Pentapetalae</taxon>
        <taxon>rosids</taxon>
        <taxon>malvids</taxon>
        <taxon>Malvales</taxon>
        <taxon>Malvaceae</taxon>
        <taxon>Malvoideae</taxon>
        <taxon>Gossypium</taxon>
    </lineage>
</organism>
<dbReference type="PANTHER" id="PTHR37984:SF5">
    <property type="entry name" value="PROTEIN NYNRIN-LIKE"/>
    <property type="match status" value="1"/>
</dbReference>
<dbReference type="Proteomes" id="UP000818029">
    <property type="component" value="Chromosome A03"/>
</dbReference>
<evidence type="ECO:0000256" key="1">
    <source>
        <dbReference type="PROSITE-ProRule" id="PRU00047"/>
    </source>
</evidence>
<dbReference type="SMART" id="SM00343">
    <property type="entry name" value="ZnF_C2HC"/>
    <property type="match status" value="1"/>
</dbReference>
<protein>
    <recommendedName>
        <fullName evidence="3">CCHC-type domain-containing protein</fullName>
    </recommendedName>
</protein>
<dbReference type="SUPFAM" id="SSF56672">
    <property type="entry name" value="DNA/RNA polymerases"/>
    <property type="match status" value="1"/>
</dbReference>
<feature type="region of interest" description="Disordered" evidence="2">
    <location>
        <begin position="136"/>
        <end position="175"/>
    </location>
</feature>
<feature type="compositionally biased region" description="Acidic residues" evidence="2">
    <location>
        <begin position="1"/>
        <end position="12"/>
    </location>
</feature>
<dbReference type="InterPro" id="IPR001878">
    <property type="entry name" value="Znf_CCHC"/>
</dbReference>
<feature type="compositionally biased region" description="Basic and acidic residues" evidence="2">
    <location>
        <begin position="163"/>
        <end position="175"/>
    </location>
</feature>
<evidence type="ECO:0000259" key="3">
    <source>
        <dbReference type="PROSITE" id="PS50158"/>
    </source>
</evidence>
<dbReference type="GeneID" id="107887809"/>
<dbReference type="RefSeq" id="XP_040950421.1">
    <property type="nucleotide sequence ID" value="XM_041094487.1"/>
</dbReference>
<dbReference type="Gene3D" id="3.30.70.270">
    <property type="match status" value="1"/>
</dbReference>
<dbReference type="Pfam" id="PF00098">
    <property type="entry name" value="zf-CCHC"/>
    <property type="match status" value="1"/>
</dbReference>
<keyword evidence="1" id="KW-0862">Zinc</keyword>
<dbReference type="SUPFAM" id="SSF57756">
    <property type="entry name" value="Retrovirus zinc finger-like domains"/>
    <property type="match status" value="1"/>
</dbReference>
<dbReference type="PROSITE" id="PS50158">
    <property type="entry name" value="ZF_CCHC"/>
    <property type="match status" value="1"/>
</dbReference>
<evidence type="ECO:0000313" key="4">
    <source>
        <dbReference type="Proteomes" id="UP000818029"/>
    </source>
</evidence>
<evidence type="ECO:0000256" key="2">
    <source>
        <dbReference type="SAM" id="MobiDB-lite"/>
    </source>
</evidence>